<accession>A0A4Z2G774</accession>
<feature type="compositionally biased region" description="Basic and acidic residues" evidence="1">
    <location>
        <begin position="48"/>
        <end position="68"/>
    </location>
</feature>
<feature type="region of interest" description="Disordered" evidence="1">
    <location>
        <begin position="32"/>
        <end position="126"/>
    </location>
</feature>
<proteinExistence type="predicted"/>
<protein>
    <submittedName>
        <fullName evidence="2">Metabotropic glutamate receptor-like protein N</fullName>
    </submittedName>
</protein>
<dbReference type="Proteomes" id="UP000314294">
    <property type="component" value="Unassembled WGS sequence"/>
</dbReference>
<name>A0A4Z2G774_9TELE</name>
<dbReference type="AlphaFoldDB" id="A0A4Z2G774"/>
<organism evidence="2 3">
    <name type="scientific">Liparis tanakae</name>
    <name type="common">Tanaka's snailfish</name>
    <dbReference type="NCBI Taxonomy" id="230148"/>
    <lineage>
        <taxon>Eukaryota</taxon>
        <taxon>Metazoa</taxon>
        <taxon>Chordata</taxon>
        <taxon>Craniata</taxon>
        <taxon>Vertebrata</taxon>
        <taxon>Euteleostomi</taxon>
        <taxon>Actinopterygii</taxon>
        <taxon>Neopterygii</taxon>
        <taxon>Teleostei</taxon>
        <taxon>Neoteleostei</taxon>
        <taxon>Acanthomorphata</taxon>
        <taxon>Eupercaria</taxon>
        <taxon>Perciformes</taxon>
        <taxon>Cottioidei</taxon>
        <taxon>Cottales</taxon>
        <taxon>Liparidae</taxon>
        <taxon>Liparis</taxon>
    </lineage>
</organism>
<keyword evidence="3" id="KW-1185">Reference proteome</keyword>
<evidence type="ECO:0000256" key="1">
    <source>
        <dbReference type="SAM" id="MobiDB-lite"/>
    </source>
</evidence>
<evidence type="ECO:0000313" key="3">
    <source>
        <dbReference type="Proteomes" id="UP000314294"/>
    </source>
</evidence>
<comment type="caution">
    <text evidence="2">The sequence shown here is derived from an EMBL/GenBank/DDBJ whole genome shotgun (WGS) entry which is preliminary data.</text>
</comment>
<sequence length="126" mass="13540">MKKLLISSTRTGKLDAHAGKCAMAATAVAVPPVGKLQGDVLKPATTPQRHDPTTPRSHDAIKPRRHEATTPQSHDAVKPRPHQATTPLSHDAIKPRPHQATTPLSHDATLPEVLNQSSARFDNHAT</sequence>
<gene>
    <name evidence="2" type="primary">grlN_1</name>
    <name evidence="2" type="ORF">EYF80_041147</name>
</gene>
<evidence type="ECO:0000313" key="2">
    <source>
        <dbReference type="EMBL" id="TNN48654.1"/>
    </source>
</evidence>
<reference evidence="2 3" key="1">
    <citation type="submission" date="2019-03" db="EMBL/GenBank/DDBJ databases">
        <title>First draft genome of Liparis tanakae, snailfish: a comprehensive survey of snailfish specific genes.</title>
        <authorList>
            <person name="Kim W."/>
            <person name="Song I."/>
            <person name="Jeong J.-H."/>
            <person name="Kim D."/>
            <person name="Kim S."/>
            <person name="Ryu S."/>
            <person name="Song J.Y."/>
            <person name="Lee S.K."/>
        </authorList>
    </citation>
    <scope>NUCLEOTIDE SEQUENCE [LARGE SCALE GENOMIC DNA]</scope>
    <source>
        <tissue evidence="2">Muscle</tissue>
    </source>
</reference>
<keyword evidence="2" id="KW-0675">Receptor</keyword>
<dbReference type="EMBL" id="SRLO01000687">
    <property type="protein sequence ID" value="TNN48654.1"/>
    <property type="molecule type" value="Genomic_DNA"/>
</dbReference>
<dbReference type="OrthoDB" id="10223502at2759"/>